<reference evidence="1" key="2">
    <citation type="journal article" date="2024" name="Plant">
        <title>Genomic evolution and insights into agronomic trait innovations of Sesamum species.</title>
        <authorList>
            <person name="Miao H."/>
            <person name="Wang L."/>
            <person name="Qu L."/>
            <person name="Liu H."/>
            <person name="Sun Y."/>
            <person name="Le M."/>
            <person name="Wang Q."/>
            <person name="Wei S."/>
            <person name="Zheng Y."/>
            <person name="Lin W."/>
            <person name="Duan Y."/>
            <person name="Cao H."/>
            <person name="Xiong S."/>
            <person name="Wang X."/>
            <person name="Wei L."/>
            <person name="Li C."/>
            <person name="Ma Q."/>
            <person name="Ju M."/>
            <person name="Zhao R."/>
            <person name="Li G."/>
            <person name="Mu C."/>
            <person name="Tian Q."/>
            <person name="Mei H."/>
            <person name="Zhang T."/>
            <person name="Gao T."/>
            <person name="Zhang H."/>
        </authorList>
    </citation>
    <scope>NUCLEOTIDE SEQUENCE</scope>
    <source>
        <strain evidence="1">KEN1</strain>
    </source>
</reference>
<evidence type="ECO:0000313" key="1">
    <source>
        <dbReference type="EMBL" id="KAL0405451.1"/>
    </source>
</evidence>
<dbReference type="AlphaFoldDB" id="A0AAW2TP90"/>
<dbReference type="EMBL" id="JACGWN010000014">
    <property type="protein sequence ID" value="KAL0405451.1"/>
    <property type="molecule type" value="Genomic_DNA"/>
</dbReference>
<reference evidence="1" key="1">
    <citation type="submission" date="2020-06" db="EMBL/GenBank/DDBJ databases">
        <authorList>
            <person name="Li T."/>
            <person name="Hu X."/>
            <person name="Zhang T."/>
            <person name="Song X."/>
            <person name="Zhang H."/>
            <person name="Dai N."/>
            <person name="Sheng W."/>
            <person name="Hou X."/>
            <person name="Wei L."/>
        </authorList>
    </citation>
    <scope>NUCLEOTIDE SEQUENCE</scope>
    <source>
        <strain evidence="1">KEN1</strain>
        <tissue evidence="1">Leaf</tissue>
    </source>
</reference>
<accession>A0AAW2TP90</accession>
<name>A0AAW2TP90_9LAMI</name>
<gene>
    <name evidence="1" type="ORF">Slati_3859000</name>
</gene>
<protein>
    <submittedName>
        <fullName evidence="1">Uncharacterized protein</fullName>
    </submittedName>
</protein>
<proteinExistence type="predicted"/>
<comment type="caution">
    <text evidence="1">The sequence shown here is derived from an EMBL/GenBank/DDBJ whole genome shotgun (WGS) entry which is preliminary data.</text>
</comment>
<sequence>MRRGVFNHHPFAEGYSLLQVCSLPPYLITKIQHLLSEGLPSLKGYLDGPYLAGGVNRESPSCWSTIGASSLCPS</sequence>
<organism evidence="1">
    <name type="scientific">Sesamum latifolium</name>
    <dbReference type="NCBI Taxonomy" id="2727402"/>
    <lineage>
        <taxon>Eukaryota</taxon>
        <taxon>Viridiplantae</taxon>
        <taxon>Streptophyta</taxon>
        <taxon>Embryophyta</taxon>
        <taxon>Tracheophyta</taxon>
        <taxon>Spermatophyta</taxon>
        <taxon>Magnoliopsida</taxon>
        <taxon>eudicotyledons</taxon>
        <taxon>Gunneridae</taxon>
        <taxon>Pentapetalae</taxon>
        <taxon>asterids</taxon>
        <taxon>lamiids</taxon>
        <taxon>Lamiales</taxon>
        <taxon>Pedaliaceae</taxon>
        <taxon>Sesamum</taxon>
    </lineage>
</organism>